<accession>A0A9X2ASL7</accession>
<feature type="transmembrane region" description="Helical" evidence="1">
    <location>
        <begin position="54"/>
        <end position="75"/>
    </location>
</feature>
<comment type="caution">
    <text evidence="2">The sequence shown here is derived from an EMBL/GenBank/DDBJ whole genome shotgun (WGS) entry which is preliminary data.</text>
</comment>
<organism evidence="2 3">
    <name type="scientific">Variovorax terrae</name>
    <dbReference type="NCBI Taxonomy" id="2923278"/>
    <lineage>
        <taxon>Bacteria</taxon>
        <taxon>Pseudomonadati</taxon>
        <taxon>Pseudomonadota</taxon>
        <taxon>Betaproteobacteria</taxon>
        <taxon>Burkholderiales</taxon>
        <taxon>Comamonadaceae</taxon>
        <taxon>Variovorax</taxon>
    </lineage>
</organism>
<dbReference type="Proteomes" id="UP001139447">
    <property type="component" value="Unassembled WGS sequence"/>
</dbReference>
<feature type="transmembrane region" description="Helical" evidence="1">
    <location>
        <begin position="12"/>
        <end position="34"/>
    </location>
</feature>
<dbReference type="AlphaFoldDB" id="A0A9X2ASL7"/>
<keyword evidence="1" id="KW-1133">Transmembrane helix</keyword>
<keyword evidence="1" id="KW-0472">Membrane</keyword>
<dbReference type="EMBL" id="JALGBI010000003">
    <property type="protein sequence ID" value="MCJ0765516.1"/>
    <property type="molecule type" value="Genomic_DNA"/>
</dbReference>
<gene>
    <name evidence="2" type="ORF">MMF98_20070</name>
</gene>
<sequence length="200" mass="20962">MNCDDLIDTILALGRISVLVLGMLAGTFVIYLGWKLYRDAVISKTSGEFSYKSVRVALTATGPGVFLALFGAYLLHTIVNQQVDLSQSSGGATLAPGKAPTHQQPLAGHAAGAALIRVQATAPAPAAAAPKPAPDCTIQVKTRRLYAGQPPLSQGDIRAALTLALASLEQQKRQLTDDGQVASMRSTIAIMEQLRAGVLE</sequence>
<dbReference type="RefSeq" id="WP_243309007.1">
    <property type="nucleotide sequence ID" value="NZ_JALGBI010000003.1"/>
</dbReference>
<keyword evidence="1" id="KW-0812">Transmembrane</keyword>
<evidence type="ECO:0000313" key="3">
    <source>
        <dbReference type="Proteomes" id="UP001139447"/>
    </source>
</evidence>
<name>A0A9X2ASL7_9BURK</name>
<protein>
    <submittedName>
        <fullName evidence="2">Uncharacterized protein</fullName>
    </submittedName>
</protein>
<reference evidence="2" key="1">
    <citation type="submission" date="2022-03" db="EMBL/GenBank/DDBJ databases">
        <authorList>
            <person name="Woo C.Y."/>
        </authorList>
    </citation>
    <scope>NUCLEOTIDE SEQUENCE</scope>
    <source>
        <strain evidence="2">CYS-02</strain>
    </source>
</reference>
<keyword evidence="3" id="KW-1185">Reference proteome</keyword>
<evidence type="ECO:0000256" key="1">
    <source>
        <dbReference type="SAM" id="Phobius"/>
    </source>
</evidence>
<evidence type="ECO:0000313" key="2">
    <source>
        <dbReference type="EMBL" id="MCJ0765516.1"/>
    </source>
</evidence>
<proteinExistence type="predicted"/>